<dbReference type="PROSITE" id="PS50178">
    <property type="entry name" value="ZF_FYVE"/>
    <property type="match status" value="1"/>
</dbReference>
<evidence type="ECO:0000259" key="6">
    <source>
        <dbReference type="PROSITE" id="PS50178"/>
    </source>
</evidence>
<dbReference type="PANTHER" id="PTHR43102">
    <property type="entry name" value="SLR1143 PROTEIN"/>
    <property type="match status" value="1"/>
</dbReference>
<evidence type="ECO:0000256" key="5">
    <source>
        <dbReference type="SAM" id="MobiDB-lite"/>
    </source>
</evidence>
<dbReference type="CDD" id="cd00065">
    <property type="entry name" value="FYVE_like_SF"/>
    <property type="match status" value="1"/>
</dbReference>
<keyword evidence="1" id="KW-0479">Metal-binding</keyword>
<dbReference type="InterPro" id="IPR017455">
    <property type="entry name" value="Znf_FYVE-rel"/>
</dbReference>
<feature type="region of interest" description="Disordered" evidence="5">
    <location>
        <begin position="1"/>
        <end position="25"/>
    </location>
</feature>
<feature type="compositionally biased region" description="Polar residues" evidence="5">
    <location>
        <begin position="752"/>
        <end position="775"/>
    </location>
</feature>
<dbReference type="GeneID" id="19940936"/>
<feature type="compositionally biased region" description="Low complexity" evidence="5">
    <location>
        <begin position="575"/>
        <end position="598"/>
    </location>
</feature>
<keyword evidence="3" id="KW-0862">Zinc</keyword>
<keyword evidence="8" id="KW-1185">Reference proteome</keyword>
<dbReference type="InParanoid" id="T0R6F0"/>
<feature type="compositionally biased region" description="Basic and acidic residues" evidence="5">
    <location>
        <begin position="599"/>
        <end position="630"/>
    </location>
</feature>
<evidence type="ECO:0000313" key="8">
    <source>
        <dbReference type="Proteomes" id="UP000030762"/>
    </source>
</evidence>
<reference evidence="7 8" key="1">
    <citation type="submission" date="2012-04" db="EMBL/GenBank/DDBJ databases">
        <title>The Genome Sequence of Saprolegnia declina VS20.</title>
        <authorList>
            <consortium name="The Broad Institute Genome Sequencing Platform"/>
            <person name="Russ C."/>
            <person name="Nusbaum C."/>
            <person name="Tyler B."/>
            <person name="van West P."/>
            <person name="Dieguez-Uribeondo J."/>
            <person name="de Bruijn I."/>
            <person name="Tripathy S."/>
            <person name="Jiang R."/>
            <person name="Young S.K."/>
            <person name="Zeng Q."/>
            <person name="Gargeya S."/>
            <person name="Fitzgerald M."/>
            <person name="Haas B."/>
            <person name="Abouelleil A."/>
            <person name="Alvarado L."/>
            <person name="Arachchi H.M."/>
            <person name="Berlin A."/>
            <person name="Chapman S.B."/>
            <person name="Goldberg J."/>
            <person name="Griggs A."/>
            <person name="Gujja S."/>
            <person name="Hansen M."/>
            <person name="Howarth C."/>
            <person name="Imamovic A."/>
            <person name="Larimer J."/>
            <person name="McCowen C."/>
            <person name="Montmayeur A."/>
            <person name="Murphy C."/>
            <person name="Neiman D."/>
            <person name="Pearson M."/>
            <person name="Priest M."/>
            <person name="Roberts A."/>
            <person name="Saif S."/>
            <person name="Shea T."/>
            <person name="Sisk P."/>
            <person name="Sykes S."/>
            <person name="Wortman J."/>
            <person name="Nusbaum C."/>
            <person name="Birren B."/>
        </authorList>
    </citation>
    <scope>NUCLEOTIDE SEQUENCE [LARGE SCALE GENOMIC DNA]</scope>
    <source>
        <strain evidence="7 8">VS20</strain>
    </source>
</reference>
<dbReference type="InterPro" id="IPR000306">
    <property type="entry name" value="Znf_FYVE"/>
</dbReference>
<proteinExistence type="predicted"/>
<accession>T0R6F0</accession>
<evidence type="ECO:0000313" key="7">
    <source>
        <dbReference type="EMBL" id="EQC42476.1"/>
    </source>
</evidence>
<feature type="compositionally biased region" description="Polar residues" evidence="5">
    <location>
        <begin position="631"/>
        <end position="640"/>
    </location>
</feature>
<dbReference type="RefSeq" id="XP_008603899.1">
    <property type="nucleotide sequence ID" value="XM_008605677.1"/>
</dbReference>
<feature type="domain" description="FYVE-type" evidence="6">
    <location>
        <begin position="342"/>
        <end position="402"/>
    </location>
</feature>
<dbReference type="InterPro" id="IPR029016">
    <property type="entry name" value="GAF-like_dom_sf"/>
</dbReference>
<feature type="compositionally biased region" description="Low complexity" evidence="5">
    <location>
        <begin position="536"/>
        <end position="547"/>
    </location>
</feature>
<dbReference type="OMA" id="HECKARN"/>
<dbReference type="EMBL" id="JH767132">
    <property type="protein sequence ID" value="EQC42476.1"/>
    <property type="molecule type" value="Genomic_DNA"/>
</dbReference>
<evidence type="ECO:0000256" key="4">
    <source>
        <dbReference type="PROSITE-ProRule" id="PRU00091"/>
    </source>
</evidence>
<organism evidence="7 8">
    <name type="scientific">Saprolegnia diclina (strain VS20)</name>
    <dbReference type="NCBI Taxonomy" id="1156394"/>
    <lineage>
        <taxon>Eukaryota</taxon>
        <taxon>Sar</taxon>
        <taxon>Stramenopiles</taxon>
        <taxon>Oomycota</taxon>
        <taxon>Saprolegniomycetes</taxon>
        <taxon>Saprolegniales</taxon>
        <taxon>Saprolegniaceae</taxon>
        <taxon>Saprolegnia</taxon>
    </lineage>
</organism>
<evidence type="ECO:0000256" key="3">
    <source>
        <dbReference type="ARBA" id="ARBA00022833"/>
    </source>
</evidence>
<evidence type="ECO:0000256" key="2">
    <source>
        <dbReference type="ARBA" id="ARBA00022771"/>
    </source>
</evidence>
<feature type="compositionally biased region" description="Basic residues" evidence="5">
    <location>
        <begin position="1"/>
        <end position="14"/>
    </location>
</feature>
<dbReference type="STRING" id="1156394.T0R6F0"/>
<feature type="region of interest" description="Disordered" evidence="5">
    <location>
        <begin position="749"/>
        <end position="787"/>
    </location>
</feature>
<name>T0R6F0_SAPDV</name>
<dbReference type="Gene3D" id="3.30.450.40">
    <property type="match status" value="1"/>
</dbReference>
<gene>
    <name evidence="7" type="ORF">SDRG_00209</name>
</gene>
<keyword evidence="2 4" id="KW-0863">Zinc-finger</keyword>
<dbReference type="AlphaFoldDB" id="T0R6F0"/>
<dbReference type="Proteomes" id="UP000030762">
    <property type="component" value="Unassembled WGS sequence"/>
</dbReference>
<dbReference type="GO" id="GO:0008270">
    <property type="term" value="F:zinc ion binding"/>
    <property type="evidence" value="ECO:0007669"/>
    <property type="project" value="UniProtKB-KW"/>
</dbReference>
<feature type="region of interest" description="Disordered" evidence="5">
    <location>
        <begin position="563"/>
        <end position="640"/>
    </location>
</feature>
<sequence>MRRLSPSAGRRRTAKSRERDSRRARWPMSRDCEAVFATTSFHMHLKYSDVLDIVGSAARDGGELGVASRTKWPWTFRDYHADMPHELLLRRGASLVHHVAHECKARNMLEHAGSLDEKVFASKDSSRNLFSVNAMVEMAGSIPQVLDVLVGKHGDDYGSFLARVFRGHLVGTATLRALAVSPDGYIHEKPPTSEAGASTDAMDDGNTFNHVAAIATAELRETHFFKKVSKELLYMDFMHIQPNERAVTRVFKTIDNESGPMSAQAMDRYKHVLFGYHVERLGRGDRLRISFYGDYCISTKQKQSWKDTKHLLEKLAASVHLLKRICERQHIESALPWTTDDKDAKKWCHVCHKSFSLFRKRTYCKYCALPVCSDCFKFEPIAMAGGASYEVCICRLCKTTRQARTQSTRASMSSHLSSHHRVSRSSANRHSVGYYDADDDAHEHAKGTVPLSIVPETDPCSLCRQPTASATTCRLCRQSCCAHCCRIQQYTNRHGIAFEAWLCLQCLASTTQAVTGPPSHKRDRISVYEKPPAPTAEPTTTTTNNNFTASDFIDTASYAVKHLVANPNPNPNPNVNPNANLNSNPSAAPAKGGSAGRPSTDRANEARYSRHSTNEARFQHEQHRLSEQSELRSSFSVDDTSFDNTAGDGGYTFALPMHVEGSNASEDNASVMNTTLHRGDDDDDEAHPLSATSPIVLNGVAFHTESLLALPKGAPKPKPPPSSPKQVVSLGAVSNARLLLHDNASSTKKHIASSSVQSNENAVPSVRSTAPSTNMVPRDARSTATNDAQDAIEAETLRVVAFLDMASNDALDSICHTIATRMDCAYGFVVLIYKGDFVLKGAASGDRADADAPTQIPRDCILSSHSCQVPLMLPDAEMDPRFAHSPRVLGDERIRFYYGLPLVSPSGVLLGTVAVADTHARVRISSKQHQAMIWFAESTAALIVHRVQTM</sequence>
<dbReference type="SUPFAM" id="SSF57903">
    <property type="entry name" value="FYVE/PHD zinc finger"/>
    <property type="match status" value="1"/>
</dbReference>
<evidence type="ECO:0000256" key="1">
    <source>
        <dbReference type="ARBA" id="ARBA00022723"/>
    </source>
</evidence>
<dbReference type="OrthoDB" id="303614at2759"/>
<dbReference type="InterPro" id="IPR011011">
    <property type="entry name" value="Znf_FYVE_PHD"/>
</dbReference>
<dbReference type="InterPro" id="IPR013083">
    <property type="entry name" value="Znf_RING/FYVE/PHD"/>
</dbReference>
<dbReference type="Gene3D" id="3.30.40.10">
    <property type="entry name" value="Zinc/RING finger domain, C3HC4 (zinc finger)"/>
    <property type="match status" value="1"/>
</dbReference>
<feature type="region of interest" description="Disordered" evidence="5">
    <location>
        <begin position="513"/>
        <end position="547"/>
    </location>
</feature>
<feature type="compositionally biased region" description="Basic and acidic residues" evidence="5">
    <location>
        <begin position="15"/>
        <end position="25"/>
    </location>
</feature>
<dbReference type="PANTHER" id="PTHR43102:SF2">
    <property type="entry name" value="GAF DOMAIN-CONTAINING PROTEIN"/>
    <property type="match status" value="1"/>
</dbReference>
<dbReference type="VEuPathDB" id="FungiDB:SDRG_00209"/>
<dbReference type="SUPFAM" id="SSF55781">
    <property type="entry name" value="GAF domain-like"/>
    <property type="match status" value="1"/>
</dbReference>
<protein>
    <recommendedName>
        <fullName evidence="6">FYVE-type domain-containing protein</fullName>
    </recommendedName>
</protein>
<dbReference type="Pfam" id="PF01363">
    <property type="entry name" value="FYVE"/>
    <property type="match status" value="1"/>
</dbReference>